<reference evidence="1 2" key="1">
    <citation type="submission" date="2019-04" db="EMBL/GenBank/DDBJ databases">
        <authorList>
            <person name="Feng G."/>
            <person name="Zhang J."/>
            <person name="Zhu H."/>
        </authorList>
    </citation>
    <scope>NUCLEOTIDE SEQUENCE [LARGE SCALE GENOMIC DNA]</scope>
    <source>
        <strain evidence="1 2">JCM 19491</strain>
    </source>
</reference>
<dbReference type="Proteomes" id="UP000298284">
    <property type="component" value="Unassembled WGS sequence"/>
</dbReference>
<name>A0A4Z0MEQ8_9BACT</name>
<gene>
    <name evidence="1" type="ORF">EU557_21365</name>
</gene>
<sequence>MSSIPPDYLTISYRPDLDVLVGRWMRQVTLDEMRQGYELLLEEAAQHHCRQWLIDVRRRFNTDREGAQWMVTEFLPRLQPRLGGYTHLAYLLAPIIMRDAEADAAFPTANALAGKPFMGERFTDEREAIEWLQHRRQL</sequence>
<evidence type="ECO:0000313" key="1">
    <source>
        <dbReference type="EMBL" id="TGD77847.1"/>
    </source>
</evidence>
<protein>
    <recommendedName>
        <fullName evidence="3">STAS/SEC14 domain-containing protein</fullName>
    </recommendedName>
</protein>
<accession>A0A4Z0MEQ8</accession>
<dbReference type="AlphaFoldDB" id="A0A4Z0MEQ8"/>
<keyword evidence="2" id="KW-1185">Reference proteome</keyword>
<dbReference type="EMBL" id="SRKZ01000007">
    <property type="protein sequence ID" value="TGD77847.1"/>
    <property type="molecule type" value="Genomic_DNA"/>
</dbReference>
<organism evidence="1 2">
    <name type="scientific">Hymenobacter wooponensis</name>
    <dbReference type="NCBI Taxonomy" id="1525360"/>
    <lineage>
        <taxon>Bacteria</taxon>
        <taxon>Pseudomonadati</taxon>
        <taxon>Bacteroidota</taxon>
        <taxon>Cytophagia</taxon>
        <taxon>Cytophagales</taxon>
        <taxon>Hymenobacteraceae</taxon>
        <taxon>Hymenobacter</taxon>
    </lineage>
</organism>
<evidence type="ECO:0000313" key="2">
    <source>
        <dbReference type="Proteomes" id="UP000298284"/>
    </source>
</evidence>
<comment type="caution">
    <text evidence="1">The sequence shown here is derived from an EMBL/GenBank/DDBJ whole genome shotgun (WGS) entry which is preliminary data.</text>
</comment>
<dbReference type="OrthoDB" id="884362at2"/>
<proteinExistence type="predicted"/>
<evidence type="ECO:0008006" key="3">
    <source>
        <dbReference type="Google" id="ProtNLM"/>
    </source>
</evidence>
<dbReference type="RefSeq" id="WP_135532521.1">
    <property type="nucleotide sequence ID" value="NZ_SRKZ01000007.1"/>
</dbReference>